<comment type="caution">
    <text evidence="1">The sequence shown here is derived from an EMBL/GenBank/DDBJ whole genome shotgun (WGS) entry which is preliminary data.</text>
</comment>
<dbReference type="SUPFAM" id="SSF53649">
    <property type="entry name" value="Alkaline phosphatase-like"/>
    <property type="match status" value="1"/>
</dbReference>
<keyword evidence="2" id="KW-1185">Reference proteome</keyword>
<dbReference type="PANTHER" id="PTHR10151">
    <property type="entry name" value="ECTONUCLEOTIDE PYROPHOSPHATASE/PHOSPHODIESTERASE"/>
    <property type="match status" value="1"/>
</dbReference>
<evidence type="ECO:0000313" key="2">
    <source>
        <dbReference type="Proteomes" id="UP001225356"/>
    </source>
</evidence>
<dbReference type="Pfam" id="PF01663">
    <property type="entry name" value="Phosphodiest"/>
    <property type="match status" value="1"/>
</dbReference>
<dbReference type="InterPro" id="IPR017850">
    <property type="entry name" value="Alkaline_phosphatase_core_sf"/>
</dbReference>
<reference evidence="1 2" key="1">
    <citation type="submission" date="2023-07" db="EMBL/GenBank/DDBJ databases">
        <title>Sequencing the genomes of 1000 actinobacteria strains.</title>
        <authorList>
            <person name="Klenk H.-P."/>
        </authorList>
    </citation>
    <scope>NUCLEOTIDE SEQUENCE [LARGE SCALE GENOMIC DNA]</scope>
    <source>
        <strain evidence="1 2">DSM 46740</strain>
    </source>
</reference>
<evidence type="ECO:0000313" key="1">
    <source>
        <dbReference type="EMBL" id="MDP9842213.1"/>
    </source>
</evidence>
<dbReference type="EMBL" id="JAUSQU010000001">
    <property type="protein sequence ID" value="MDP9842213.1"/>
    <property type="molecule type" value="Genomic_DNA"/>
</dbReference>
<name>A0ABT9Q650_9ACTN</name>
<dbReference type="PANTHER" id="PTHR10151:SF120">
    <property type="entry name" value="BIS(5'-ADENOSYL)-TRIPHOSPHATASE"/>
    <property type="match status" value="1"/>
</dbReference>
<protein>
    <submittedName>
        <fullName evidence="1">AlkP superfamily pyrophosphatase or phosphodiesterase</fullName>
    </submittedName>
</protein>
<accession>A0ABT9Q650</accession>
<dbReference type="RefSeq" id="WP_307556157.1">
    <property type="nucleotide sequence ID" value="NZ_JAUSQU010000001.1"/>
</dbReference>
<gene>
    <name evidence="1" type="ORF">J2853_001424</name>
</gene>
<proteinExistence type="predicted"/>
<dbReference type="InterPro" id="IPR002591">
    <property type="entry name" value="Phosphodiest/P_Trfase"/>
</dbReference>
<dbReference type="Gene3D" id="3.40.720.10">
    <property type="entry name" value="Alkaline Phosphatase, subunit A"/>
    <property type="match status" value="1"/>
</dbReference>
<organism evidence="1 2">
    <name type="scientific">Streptosporangium lutulentum</name>
    <dbReference type="NCBI Taxonomy" id="1461250"/>
    <lineage>
        <taxon>Bacteria</taxon>
        <taxon>Bacillati</taxon>
        <taxon>Actinomycetota</taxon>
        <taxon>Actinomycetes</taxon>
        <taxon>Streptosporangiales</taxon>
        <taxon>Streptosporangiaceae</taxon>
        <taxon>Streptosporangium</taxon>
    </lineage>
</organism>
<sequence>MTSLLVLDVVGLTPRILEHMPRLRAVADGGFQASLGTVLPAVTCSVQSTFLTGELPTEHGIVGNGWYFRDLGEVMLWRQHNALVGGDKLWDAARRARPGYTVANVCWWYAMGADVDWTVTPRPIYHADGRKDPDCYTDPPELHDALTSRLGDFPLFNYWGALAGITSSEWICRATEQIMAEHDPDLTLAYVPHLDYDLQRYGPSAPQAAVAAAELDRTLTPLLDAAAARGTTVVALSEYGITDVSRPVDVNRLLRAEGLLHVYTQAGMEYLDPWTSRAFAVADHQVAHVYVRDPADVPAVATLCAGLPGVAEVLDAEGKARSGLDHPRAGELVLVSDPDAWFTYYYWLDDARAPDFARLVDIHRKPGYDPAELFFDPSGPGAAKRRAGVALLRKKLGMRYMMTVVGLDAGARAIRGSHGRLPEDPRDAPVLLCSDPTPAREHVEAVEVKELLLGLATTKARR</sequence>
<dbReference type="Proteomes" id="UP001225356">
    <property type="component" value="Unassembled WGS sequence"/>
</dbReference>